<dbReference type="GO" id="GO:0004673">
    <property type="term" value="F:protein histidine kinase activity"/>
    <property type="evidence" value="ECO:0007669"/>
    <property type="project" value="UniProtKB-EC"/>
</dbReference>
<dbReference type="SMART" id="SM00911">
    <property type="entry name" value="HWE_HK"/>
    <property type="match status" value="1"/>
</dbReference>
<protein>
    <recommendedName>
        <fullName evidence="2">histidine kinase</fullName>
        <ecNumber evidence="2">2.7.13.3</ecNumber>
    </recommendedName>
</protein>
<sequence length="386" mass="41661">MSTALITLKIDTEQDVLRLRFIAMAITKALQFGTFSQTRAVTALLEAARNAQQHASVGRVRLSLQEHGNKVAMRAIITDQGPGIDGLDDILRGRRGGVAPGPGLGLGLRGLSRLSDHHTIRSGPEGTEIELLFLSPVKSDGMIAAAQAATDAISKIRDADPVAELAEQNRVLLEALTERDLLMKEVHHRTGNNLALIGALIRMSRRGAEAPETVSVLSDLEARVQSVIRVHEQLQRSARVDHLQALPFLQEVAANAEGAFNSEILKVSVSVRGDDIEIPSSMAIDLGLLTGELLTNAYKHAFVGREQGNILVELTEQDDALQLVIADDGRGLAEGDARPERSGSLGWRMIRSMVGKYAGTTEVDGSNGMRVQFTLPFAREHTDKSA</sequence>
<dbReference type="Pfam" id="PF13581">
    <property type="entry name" value="HATPase_c_2"/>
    <property type="match status" value="2"/>
</dbReference>
<dbReference type="InterPro" id="IPR011102">
    <property type="entry name" value="Sig_transdc_His_kinase_HWE"/>
</dbReference>
<dbReference type="SUPFAM" id="SSF55874">
    <property type="entry name" value="ATPase domain of HSP90 chaperone/DNA topoisomerase II/histidine kinase"/>
    <property type="match status" value="2"/>
</dbReference>
<gene>
    <name evidence="9" type="ORF">PhaeoP88_03823</name>
</gene>
<keyword evidence="9" id="KW-0614">Plasmid</keyword>
<dbReference type="SMART" id="SM00387">
    <property type="entry name" value="HATPase_c"/>
    <property type="match status" value="2"/>
</dbReference>
<keyword evidence="4" id="KW-0808">Transferase</keyword>
<accession>A0A2I7KT07</accession>
<evidence type="ECO:0000313" key="10">
    <source>
        <dbReference type="Proteomes" id="UP000236447"/>
    </source>
</evidence>
<organism evidence="9 10">
    <name type="scientific">Phaeobacter inhibens</name>
    <dbReference type="NCBI Taxonomy" id="221822"/>
    <lineage>
        <taxon>Bacteria</taxon>
        <taxon>Pseudomonadati</taxon>
        <taxon>Pseudomonadota</taxon>
        <taxon>Alphaproteobacteria</taxon>
        <taxon>Rhodobacterales</taxon>
        <taxon>Roseobacteraceae</taxon>
        <taxon>Phaeobacter</taxon>
    </lineage>
</organism>
<feature type="domain" description="Histidine kinase" evidence="8">
    <location>
        <begin position="185"/>
        <end position="379"/>
    </location>
</feature>
<evidence type="ECO:0000256" key="2">
    <source>
        <dbReference type="ARBA" id="ARBA00012438"/>
    </source>
</evidence>
<evidence type="ECO:0000256" key="7">
    <source>
        <dbReference type="ARBA" id="ARBA00022840"/>
    </source>
</evidence>
<dbReference type="PANTHER" id="PTHR41523:SF8">
    <property type="entry name" value="ETHYLENE RESPONSE SENSOR PROTEIN"/>
    <property type="match status" value="1"/>
</dbReference>
<dbReference type="Proteomes" id="UP000236447">
    <property type="component" value="Plasmid pP88_a"/>
</dbReference>
<evidence type="ECO:0000256" key="1">
    <source>
        <dbReference type="ARBA" id="ARBA00000085"/>
    </source>
</evidence>
<reference evidence="9 10" key="1">
    <citation type="journal article" date="2017" name="Front. Microbiol.">
        <title>Phaeobacter piscinae sp. nov., a species of the Roseobacter group and potential aquaculture probiont.</title>
        <authorList>
            <person name="Sonnenschein E.C."/>
            <person name="Phippen C.B.W."/>
            <person name="Nielsen K.F."/>
            <person name="Mateiu R.V."/>
            <person name="Melchiorsen J."/>
            <person name="Gram L."/>
            <person name="Overmann J."/>
            <person name="Freese H.M."/>
        </authorList>
    </citation>
    <scope>NUCLEOTIDE SEQUENCE [LARGE SCALE GENOMIC DNA]</scope>
    <source>
        <strain evidence="9 10">P88</strain>
        <plasmid evidence="10">pp88_a</plasmid>
    </source>
</reference>
<keyword evidence="7" id="KW-0067">ATP-binding</keyword>
<evidence type="ECO:0000313" key="9">
    <source>
        <dbReference type="EMBL" id="AUR01136.1"/>
    </source>
</evidence>
<proteinExistence type="predicted"/>
<dbReference type="Gene3D" id="3.30.565.10">
    <property type="entry name" value="Histidine kinase-like ATPase, C-terminal domain"/>
    <property type="match status" value="2"/>
</dbReference>
<comment type="catalytic activity">
    <reaction evidence="1">
        <text>ATP + protein L-histidine = ADP + protein N-phospho-L-histidine.</text>
        <dbReference type="EC" id="2.7.13.3"/>
    </reaction>
</comment>
<dbReference type="InterPro" id="IPR011495">
    <property type="entry name" value="Sig_transdc_His_kin_sub2_dim/P"/>
</dbReference>
<keyword evidence="6 9" id="KW-0418">Kinase</keyword>
<reference evidence="9 10" key="2">
    <citation type="journal article" date="2017" name="Genome Biol. Evol.">
        <title>Trajectories and Drivers of Genome Evolution in Surface-Associated Marine Phaeobacter.</title>
        <authorList>
            <person name="Freese H.M."/>
            <person name="Sikorski J."/>
            <person name="Bunk B."/>
            <person name="Scheuner C."/>
            <person name="Meier-Kolthoff J.P."/>
            <person name="Sproer C."/>
            <person name="Gram L."/>
            <person name="Overmann J."/>
        </authorList>
    </citation>
    <scope>NUCLEOTIDE SEQUENCE [LARGE SCALE GENOMIC DNA]</scope>
    <source>
        <strain evidence="9 10">P88</strain>
        <plasmid evidence="10">pp88_a</plasmid>
    </source>
</reference>
<dbReference type="InterPro" id="IPR005467">
    <property type="entry name" value="His_kinase_dom"/>
</dbReference>
<dbReference type="Pfam" id="PF07568">
    <property type="entry name" value="HisKA_2"/>
    <property type="match status" value="1"/>
</dbReference>
<keyword evidence="3" id="KW-0597">Phosphoprotein</keyword>
<keyword evidence="5" id="KW-0547">Nucleotide-binding</keyword>
<dbReference type="PROSITE" id="PS50109">
    <property type="entry name" value="HIS_KIN"/>
    <property type="match status" value="1"/>
</dbReference>
<evidence type="ECO:0000256" key="4">
    <source>
        <dbReference type="ARBA" id="ARBA00022679"/>
    </source>
</evidence>
<dbReference type="InterPro" id="IPR036890">
    <property type="entry name" value="HATPase_C_sf"/>
</dbReference>
<dbReference type="AlphaFoldDB" id="A0A2I7KT07"/>
<evidence type="ECO:0000259" key="8">
    <source>
        <dbReference type="PROSITE" id="PS50109"/>
    </source>
</evidence>
<evidence type="ECO:0000256" key="6">
    <source>
        <dbReference type="ARBA" id="ARBA00022777"/>
    </source>
</evidence>
<geneLocation type="plasmid" evidence="10">
    <name>pp88_a</name>
</geneLocation>
<dbReference type="PANTHER" id="PTHR41523">
    <property type="entry name" value="TWO-COMPONENT SYSTEM SENSOR PROTEIN"/>
    <property type="match status" value="1"/>
</dbReference>
<dbReference type="EC" id="2.7.13.3" evidence="2"/>
<evidence type="ECO:0000256" key="5">
    <source>
        <dbReference type="ARBA" id="ARBA00022741"/>
    </source>
</evidence>
<dbReference type="RefSeq" id="WP_254682773.1">
    <property type="nucleotide sequence ID" value="NZ_CANLFJ010000006.1"/>
</dbReference>
<dbReference type="InterPro" id="IPR003594">
    <property type="entry name" value="HATPase_dom"/>
</dbReference>
<evidence type="ECO:0000256" key="3">
    <source>
        <dbReference type="ARBA" id="ARBA00022553"/>
    </source>
</evidence>
<dbReference type="EMBL" id="CP010726">
    <property type="protein sequence ID" value="AUR01136.1"/>
    <property type="molecule type" value="Genomic_DNA"/>
</dbReference>
<name>A0A2I7KT07_9RHOB</name>
<dbReference type="GO" id="GO:0005524">
    <property type="term" value="F:ATP binding"/>
    <property type="evidence" value="ECO:0007669"/>
    <property type="project" value="UniProtKB-KW"/>
</dbReference>